<evidence type="ECO:0000256" key="1">
    <source>
        <dbReference type="SAM" id="MobiDB-lite"/>
    </source>
</evidence>
<dbReference type="Proteomes" id="UP000789595">
    <property type="component" value="Unassembled WGS sequence"/>
</dbReference>
<dbReference type="EMBL" id="CAKKNE010000005">
    <property type="protein sequence ID" value="CAH0376881.1"/>
    <property type="molecule type" value="Genomic_DNA"/>
</dbReference>
<comment type="caution">
    <text evidence="2">The sequence shown here is derived from an EMBL/GenBank/DDBJ whole genome shotgun (WGS) entry which is preliminary data.</text>
</comment>
<feature type="region of interest" description="Disordered" evidence="1">
    <location>
        <begin position="266"/>
        <end position="289"/>
    </location>
</feature>
<protein>
    <submittedName>
        <fullName evidence="2">Uncharacterized protein</fullName>
    </submittedName>
</protein>
<dbReference type="AlphaFoldDB" id="A0A8J2STV7"/>
<gene>
    <name evidence="2" type="ORF">PECAL_5P14760</name>
</gene>
<feature type="region of interest" description="Disordered" evidence="1">
    <location>
        <begin position="179"/>
        <end position="254"/>
    </location>
</feature>
<accession>A0A8J2STV7</accession>
<evidence type="ECO:0000313" key="3">
    <source>
        <dbReference type="Proteomes" id="UP000789595"/>
    </source>
</evidence>
<evidence type="ECO:0000313" key="2">
    <source>
        <dbReference type="EMBL" id="CAH0376881.1"/>
    </source>
</evidence>
<keyword evidence="3" id="KW-1185">Reference proteome</keyword>
<sequence length="350" mass="39994">MDPQEEVRAAQDEVKQLKAQLAALQQLQASPPKLRQGLKIPGLKNTDTTLNYIADGAGIRDNDPLNRPRRSPPRRPQRGGPSEEWWNWELVDAPKPKANLRRGVQATNLLQPQWPQPRVAPAISRDATPPLLPGWKEPSYKSPLAKTEPKLRVGLQIPSLDEARRKPEAHHTVAAKKFSVSLPAPSPEEDRVHKEFRTTPRFSPDEKPKKRRSPEEKPRRRRFPVVPAGPRIVDIEPDYKPGPRTAARRRVHARRSDVQLPALQRKTRRRKKWYTPPPAPSPRRYLGPVMGGRKEEIRKLRAHERRALESRAINPRLAGSLQHGDDSGASRFIRERNRRTVLNNILMGRL</sequence>
<name>A0A8J2STV7_9STRA</name>
<feature type="region of interest" description="Disordered" evidence="1">
    <location>
        <begin position="121"/>
        <end position="142"/>
    </location>
</feature>
<proteinExistence type="predicted"/>
<feature type="region of interest" description="Disordered" evidence="1">
    <location>
        <begin position="54"/>
        <end position="84"/>
    </location>
</feature>
<reference evidence="2" key="1">
    <citation type="submission" date="2021-11" db="EMBL/GenBank/DDBJ databases">
        <authorList>
            <consortium name="Genoscope - CEA"/>
            <person name="William W."/>
        </authorList>
    </citation>
    <scope>NUCLEOTIDE SEQUENCE</scope>
</reference>
<feature type="compositionally biased region" description="Basic residues" evidence="1">
    <location>
        <begin position="67"/>
        <end position="77"/>
    </location>
</feature>
<feature type="compositionally biased region" description="Basic and acidic residues" evidence="1">
    <location>
        <begin position="188"/>
        <end position="218"/>
    </location>
</feature>
<organism evidence="2 3">
    <name type="scientific">Pelagomonas calceolata</name>
    <dbReference type="NCBI Taxonomy" id="35677"/>
    <lineage>
        <taxon>Eukaryota</taxon>
        <taxon>Sar</taxon>
        <taxon>Stramenopiles</taxon>
        <taxon>Ochrophyta</taxon>
        <taxon>Pelagophyceae</taxon>
        <taxon>Pelagomonadales</taxon>
        <taxon>Pelagomonadaceae</taxon>
        <taxon>Pelagomonas</taxon>
    </lineage>
</organism>